<sequence length="421" mass="47452">MSGSHQSSTPRKFSEKIAMMLRKQNEDQDAFRNVMSDVATITKNPTSSPGSSDGSPRGGAPSDMMHTLGTVPPYPMSSTGWNRPGGSLPNVHQMAQNPAEIYGNWGYWPGQPMQQNHPQQSQSYAQSHRTRSPGAQHYHPYRKSNERIPQNDISNPANLHLQPPDNTWSKARSDPTIHMNAVNPNYYYNGQQWSPEMLTNGQHPQQQQQPQQAIHHQQQQQQLQQQLLQQQQQQQQQNMYQQQQTQHPVMPPPAHMGYPQPQYSQPMYSDNSQQQQQQQMQQSINDMAIGSLPNNPSYMMQHTPSSSAAASPPCQGPMSAGPFTAQQQQQLSTPALATESQSAPTSPAQTYELNNRRQQWPPTRHYSASPDTMEIPNIVLTDPDGTFDNCFQGLHLNSDDMRQLMNDQHQLDSACENQLLN</sequence>
<organism evidence="1 2">
    <name type="scientific">Panagrolaimus sp. PS1159</name>
    <dbReference type="NCBI Taxonomy" id="55785"/>
    <lineage>
        <taxon>Eukaryota</taxon>
        <taxon>Metazoa</taxon>
        <taxon>Ecdysozoa</taxon>
        <taxon>Nematoda</taxon>
        <taxon>Chromadorea</taxon>
        <taxon>Rhabditida</taxon>
        <taxon>Tylenchina</taxon>
        <taxon>Panagrolaimomorpha</taxon>
        <taxon>Panagrolaimoidea</taxon>
        <taxon>Panagrolaimidae</taxon>
        <taxon>Panagrolaimus</taxon>
    </lineage>
</organism>
<dbReference type="WBParaSite" id="PS1159_v2.g24709.t1">
    <property type="protein sequence ID" value="PS1159_v2.g24709.t1"/>
    <property type="gene ID" value="PS1159_v2.g24709"/>
</dbReference>
<evidence type="ECO:0000313" key="2">
    <source>
        <dbReference type="WBParaSite" id="PS1159_v2.g24709.t1"/>
    </source>
</evidence>
<evidence type="ECO:0000313" key="1">
    <source>
        <dbReference type="Proteomes" id="UP000887580"/>
    </source>
</evidence>
<reference evidence="2" key="1">
    <citation type="submission" date="2022-11" db="UniProtKB">
        <authorList>
            <consortium name="WormBaseParasite"/>
        </authorList>
    </citation>
    <scope>IDENTIFICATION</scope>
</reference>
<name>A0AC35G7P2_9BILA</name>
<dbReference type="Proteomes" id="UP000887580">
    <property type="component" value="Unplaced"/>
</dbReference>
<accession>A0AC35G7P2</accession>
<protein>
    <submittedName>
        <fullName evidence="2">Transducer of regulated CREB activity N-terminal domain-containing protein</fullName>
    </submittedName>
</protein>
<proteinExistence type="predicted"/>